<name>X0WYI3_9ZZZZ</name>
<evidence type="ECO:0008006" key="2">
    <source>
        <dbReference type="Google" id="ProtNLM"/>
    </source>
</evidence>
<dbReference type="InterPro" id="IPR036503">
    <property type="entry name" value="Ald_Fedxn_OxRdtase_N_sf"/>
</dbReference>
<evidence type="ECO:0000313" key="1">
    <source>
        <dbReference type="EMBL" id="GAG35780.1"/>
    </source>
</evidence>
<gene>
    <name evidence="1" type="ORF">S01H1_65273</name>
</gene>
<feature type="non-terminal residue" evidence="1">
    <location>
        <position position="35"/>
    </location>
</feature>
<dbReference type="EMBL" id="BARS01043079">
    <property type="protein sequence ID" value="GAG35780.1"/>
    <property type="molecule type" value="Genomic_DNA"/>
</dbReference>
<accession>X0WYI3</accession>
<dbReference type="Gene3D" id="3.60.9.10">
    <property type="entry name" value="Aldehyde ferredoxin oxidoreductase, N-terminal domain"/>
    <property type="match status" value="1"/>
</dbReference>
<dbReference type="AlphaFoldDB" id="X0WYI3"/>
<protein>
    <recommendedName>
        <fullName evidence="2">Aldehyde ferredoxin oxidoreductase N-terminal domain-containing protein</fullName>
    </recommendedName>
</protein>
<reference evidence="1" key="1">
    <citation type="journal article" date="2014" name="Front. Microbiol.">
        <title>High frequency of phylogenetically diverse reductive dehalogenase-homologous genes in deep subseafloor sedimentary metagenomes.</title>
        <authorList>
            <person name="Kawai M."/>
            <person name="Futagami T."/>
            <person name="Toyoda A."/>
            <person name="Takaki Y."/>
            <person name="Nishi S."/>
            <person name="Hori S."/>
            <person name="Arai W."/>
            <person name="Tsubouchi T."/>
            <person name="Morono Y."/>
            <person name="Uchiyama I."/>
            <person name="Ito T."/>
            <person name="Fujiyama A."/>
            <person name="Inagaki F."/>
            <person name="Takami H."/>
        </authorList>
    </citation>
    <scope>NUCLEOTIDE SEQUENCE</scope>
    <source>
        <strain evidence="1">Expedition CK06-06</strain>
    </source>
</reference>
<sequence>MGGYTGKTLEIDLSDGTISNTHFEDEMLYRYLGGR</sequence>
<dbReference type="SUPFAM" id="SSF56228">
    <property type="entry name" value="Aldehyde ferredoxin oxidoreductase, N-terminal domain"/>
    <property type="match status" value="1"/>
</dbReference>
<organism evidence="1">
    <name type="scientific">marine sediment metagenome</name>
    <dbReference type="NCBI Taxonomy" id="412755"/>
    <lineage>
        <taxon>unclassified sequences</taxon>
        <taxon>metagenomes</taxon>
        <taxon>ecological metagenomes</taxon>
    </lineage>
</organism>
<comment type="caution">
    <text evidence="1">The sequence shown here is derived from an EMBL/GenBank/DDBJ whole genome shotgun (WGS) entry which is preliminary data.</text>
</comment>
<proteinExistence type="predicted"/>